<dbReference type="InterPro" id="IPR046358">
    <property type="entry name" value="Flagellin_C"/>
</dbReference>
<keyword evidence="6" id="KW-0282">Flagellum</keyword>
<evidence type="ECO:0000256" key="2">
    <source>
        <dbReference type="ARBA" id="ARBA00005709"/>
    </source>
</evidence>
<dbReference type="GO" id="GO:0005198">
    <property type="term" value="F:structural molecule activity"/>
    <property type="evidence" value="ECO:0007669"/>
    <property type="project" value="InterPro"/>
</dbReference>
<feature type="domain" description="Flagellin C-terminal" evidence="5">
    <location>
        <begin position="208"/>
        <end position="290"/>
    </location>
</feature>
<evidence type="ECO:0000259" key="5">
    <source>
        <dbReference type="Pfam" id="PF00700"/>
    </source>
</evidence>
<dbReference type="SUPFAM" id="SSF64518">
    <property type="entry name" value="Phase 1 flagellin"/>
    <property type="match status" value="1"/>
</dbReference>
<dbReference type="InterPro" id="IPR001492">
    <property type="entry name" value="Flagellin"/>
</dbReference>
<dbReference type="InterPro" id="IPR013384">
    <property type="entry name" value="Flagell_FlgL"/>
</dbReference>
<dbReference type="Pfam" id="PF00669">
    <property type="entry name" value="Flagellin_N"/>
    <property type="match status" value="1"/>
</dbReference>
<dbReference type="EMBL" id="WMEY01000001">
    <property type="protein sequence ID" value="MYL62457.1"/>
    <property type="molecule type" value="Genomic_DNA"/>
</dbReference>
<dbReference type="InterPro" id="IPR001029">
    <property type="entry name" value="Flagellin_N"/>
</dbReference>
<comment type="subcellular location">
    <subcellularLocation>
        <location evidence="1">Bacterial flagellum</location>
    </subcellularLocation>
</comment>
<gene>
    <name evidence="6" type="primary">flgL</name>
    <name evidence="6" type="ORF">GLW07_03700</name>
</gene>
<keyword evidence="6" id="KW-0966">Cell projection</keyword>
<evidence type="ECO:0000259" key="4">
    <source>
        <dbReference type="Pfam" id="PF00669"/>
    </source>
</evidence>
<dbReference type="GO" id="GO:0009424">
    <property type="term" value="C:bacterial-type flagellum hook"/>
    <property type="evidence" value="ECO:0007669"/>
    <property type="project" value="InterPro"/>
</dbReference>
<evidence type="ECO:0000256" key="1">
    <source>
        <dbReference type="ARBA" id="ARBA00004365"/>
    </source>
</evidence>
<dbReference type="NCBIfam" id="TIGR02550">
    <property type="entry name" value="flagell_flgL"/>
    <property type="match status" value="1"/>
</dbReference>
<comment type="caution">
    <text evidence="6">The sequence shown here is derived from an EMBL/GenBank/DDBJ whole genome shotgun (WGS) entry which is preliminary data.</text>
</comment>
<evidence type="ECO:0000313" key="7">
    <source>
        <dbReference type="Proteomes" id="UP000447833"/>
    </source>
</evidence>
<dbReference type="PANTHER" id="PTHR42792:SF1">
    <property type="entry name" value="FLAGELLAR HOOK-ASSOCIATED PROTEIN 3"/>
    <property type="match status" value="1"/>
</dbReference>
<keyword evidence="6" id="KW-0969">Cilium</keyword>
<feature type="domain" description="Flagellin N-terminal" evidence="4">
    <location>
        <begin position="3"/>
        <end position="140"/>
    </location>
</feature>
<evidence type="ECO:0000256" key="3">
    <source>
        <dbReference type="ARBA" id="ARBA00023143"/>
    </source>
</evidence>
<accession>A0A845ESJ4</accession>
<dbReference type="Proteomes" id="UP000447833">
    <property type="component" value="Unassembled WGS sequence"/>
</dbReference>
<dbReference type="PRINTS" id="PR00207">
    <property type="entry name" value="FLAGELLIN"/>
</dbReference>
<dbReference type="PANTHER" id="PTHR42792">
    <property type="entry name" value="FLAGELLIN"/>
    <property type="match status" value="1"/>
</dbReference>
<dbReference type="Pfam" id="PF00700">
    <property type="entry name" value="Flagellin_C"/>
    <property type="match status" value="1"/>
</dbReference>
<dbReference type="GO" id="GO:0071973">
    <property type="term" value="P:bacterial-type flagellum-dependent cell motility"/>
    <property type="evidence" value="ECO:0007669"/>
    <property type="project" value="InterPro"/>
</dbReference>
<dbReference type="Gene3D" id="1.20.1330.10">
    <property type="entry name" value="f41 fragment of flagellin, N-terminal domain"/>
    <property type="match status" value="1"/>
</dbReference>
<protein>
    <submittedName>
        <fullName evidence="6">Flagellar hook-associated protein FlgL</fullName>
    </submittedName>
</protein>
<dbReference type="RefSeq" id="WP_160918276.1">
    <property type="nucleotide sequence ID" value="NZ_WMEY01000001.1"/>
</dbReference>
<reference evidence="6 7" key="1">
    <citation type="submission" date="2019-11" db="EMBL/GenBank/DDBJ databases">
        <title>Genome sequences of 17 halophilic strains isolated from different environments.</title>
        <authorList>
            <person name="Furrow R.E."/>
        </authorList>
    </citation>
    <scope>NUCLEOTIDE SEQUENCE [LARGE SCALE GENOMIC DNA]</scope>
    <source>
        <strain evidence="6 7">22506_14_FS</strain>
    </source>
</reference>
<dbReference type="AlphaFoldDB" id="A0A845ESJ4"/>
<name>A0A845ESJ4_9BACL</name>
<evidence type="ECO:0000313" key="6">
    <source>
        <dbReference type="EMBL" id="MYL62457.1"/>
    </source>
</evidence>
<sequence>MRITQQMLSSNITSQLQQNLSRYEKANEQVSTGKRINTPSDDPIGVQKSLKLASQLADNEQYERNTDYALSWMETTDQALNSISNALQRANELGLQASNGTNSPEDQQTIGKEIEQLRAEIQDIANTKFDGKYIFNGQETDQPIQIAANGDLTYNNQPLMQRMSSSNTIEMNVTGEVFDGDVNLFKTLDQLSGALASGDQEGVSSALEQIETGKEQVLNSWTTLGAKQSRVEGMNQRLKEENLSLQTLVSKNDDVDFAEAIMKLKTEESVYQASLAASAKIIQPSLLDFLR</sequence>
<proteinExistence type="inferred from homology"/>
<keyword evidence="3" id="KW-0975">Bacterial flagellum</keyword>
<organism evidence="6 7">
    <name type="scientific">Guptibacillus hwajinpoensis</name>
    <dbReference type="NCBI Taxonomy" id="208199"/>
    <lineage>
        <taxon>Bacteria</taxon>
        <taxon>Bacillati</taxon>
        <taxon>Bacillota</taxon>
        <taxon>Bacilli</taxon>
        <taxon>Bacillales</taxon>
        <taxon>Guptibacillaceae</taxon>
        <taxon>Guptibacillus</taxon>
    </lineage>
</organism>
<comment type="similarity">
    <text evidence="2">Belongs to the bacterial flagellin family.</text>
</comment>